<evidence type="ECO:0000256" key="6">
    <source>
        <dbReference type="ARBA" id="ARBA00048539"/>
    </source>
</evidence>
<dbReference type="EC" id="6.3.4.19" evidence="1"/>
<evidence type="ECO:0000313" key="8">
    <source>
        <dbReference type="EMBL" id="KAF9517272.1"/>
    </source>
</evidence>
<comment type="catalytic activity">
    <reaction evidence="6">
        <text>cytidine(34) in tRNA(Ile2) + L-lysine + ATP = lysidine(34) in tRNA(Ile2) + AMP + diphosphate + H(+)</text>
        <dbReference type="Rhea" id="RHEA:43744"/>
        <dbReference type="Rhea" id="RHEA-COMP:10625"/>
        <dbReference type="Rhea" id="RHEA-COMP:10670"/>
        <dbReference type="ChEBI" id="CHEBI:15378"/>
        <dbReference type="ChEBI" id="CHEBI:30616"/>
        <dbReference type="ChEBI" id="CHEBI:32551"/>
        <dbReference type="ChEBI" id="CHEBI:33019"/>
        <dbReference type="ChEBI" id="CHEBI:82748"/>
        <dbReference type="ChEBI" id="CHEBI:83665"/>
        <dbReference type="ChEBI" id="CHEBI:456215"/>
        <dbReference type="EC" id="6.3.4.19"/>
    </reaction>
</comment>
<proteinExistence type="inferred from homology"/>
<dbReference type="AlphaFoldDB" id="A0A9P6B4Q2"/>
<evidence type="ECO:0000259" key="7">
    <source>
        <dbReference type="Pfam" id="PF01171"/>
    </source>
</evidence>
<dbReference type="Pfam" id="PF01171">
    <property type="entry name" value="ATP_bind_3"/>
    <property type="match status" value="1"/>
</dbReference>
<dbReference type="SUPFAM" id="SSF52402">
    <property type="entry name" value="Adenine nucleotide alpha hydrolases-like"/>
    <property type="match status" value="1"/>
</dbReference>
<sequence>MRIATGPITNLEFAQVIRSINPRGGWGQRIAVALSGGSDSICLLFLLGRMLESAQAKEIFAPNSVPECLALTVDHGLQAASAATAAKTREHAVSQGVPHRLLSIPWGVSFFPPRPVPGEAFEELARKARNRLLLSAMVAEGANVIMFGHHADDQVETAVMRLSRGSGFLGLAGMRKLRRWGMGDRDSPAPELGWAGATGMGKWIARPLLDIPKSRILATCEEHGLNYVDDVTNFQPALTIRNAIRHVLSKSSSLTSDESRGNPVPAMVLNAVRLAKIALPESSSSDRDLLRRWVQSNRCLVEEMDARVTAFLQDNIRPAPPSTILLWVSNVPPEDIQTAVVLRILRFVSPNPWGSPSAEGGRRRQSLARIASYLWAAKNSLSLATSPAPHSFTAGSQVLWTSVVLLPDRTIHHRDHPILPHGKLAWIATRQPPTRKRAPSATPSLGSLSLSIVVDITHVFAEARGTEVLFDCRFILRFRPPFPAVLTFPSRSSDLQVLIVPHGRYFLPQILLRGAEEPDTVLWELREDYVDPLGSLVATGATGWLEVRQARILDAL</sequence>
<reference evidence="8" key="1">
    <citation type="journal article" date="2020" name="Nat. Commun.">
        <title>Large-scale genome sequencing of mycorrhizal fungi provides insights into the early evolution of symbiotic traits.</title>
        <authorList>
            <person name="Miyauchi S."/>
            <person name="Kiss E."/>
            <person name="Kuo A."/>
            <person name="Drula E."/>
            <person name="Kohler A."/>
            <person name="Sanchez-Garcia M."/>
            <person name="Morin E."/>
            <person name="Andreopoulos B."/>
            <person name="Barry K.W."/>
            <person name="Bonito G."/>
            <person name="Buee M."/>
            <person name="Carver A."/>
            <person name="Chen C."/>
            <person name="Cichocki N."/>
            <person name="Clum A."/>
            <person name="Culley D."/>
            <person name="Crous P.W."/>
            <person name="Fauchery L."/>
            <person name="Girlanda M."/>
            <person name="Hayes R.D."/>
            <person name="Keri Z."/>
            <person name="LaButti K."/>
            <person name="Lipzen A."/>
            <person name="Lombard V."/>
            <person name="Magnuson J."/>
            <person name="Maillard F."/>
            <person name="Murat C."/>
            <person name="Nolan M."/>
            <person name="Ohm R.A."/>
            <person name="Pangilinan J."/>
            <person name="Pereira M.F."/>
            <person name="Perotto S."/>
            <person name="Peter M."/>
            <person name="Pfister S."/>
            <person name="Riley R."/>
            <person name="Sitrit Y."/>
            <person name="Stielow J.B."/>
            <person name="Szollosi G."/>
            <person name="Zifcakova L."/>
            <person name="Stursova M."/>
            <person name="Spatafora J.W."/>
            <person name="Tedersoo L."/>
            <person name="Vaario L.M."/>
            <person name="Yamada A."/>
            <person name="Yan M."/>
            <person name="Wang P."/>
            <person name="Xu J."/>
            <person name="Bruns T."/>
            <person name="Baldrian P."/>
            <person name="Vilgalys R."/>
            <person name="Dunand C."/>
            <person name="Henrissat B."/>
            <person name="Grigoriev I.V."/>
            <person name="Hibbett D."/>
            <person name="Nagy L.G."/>
            <person name="Martin F.M."/>
        </authorList>
    </citation>
    <scope>NUCLEOTIDE SEQUENCE</scope>
    <source>
        <strain evidence="8">UP504</strain>
    </source>
</reference>
<dbReference type="Proteomes" id="UP000886523">
    <property type="component" value="Unassembled WGS sequence"/>
</dbReference>
<dbReference type="EMBL" id="MU128933">
    <property type="protein sequence ID" value="KAF9517272.1"/>
    <property type="molecule type" value="Genomic_DNA"/>
</dbReference>
<dbReference type="NCBIfam" id="TIGR02432">
    <property type="entry name" value="lysidine_TilS_N"/>
    <property type="match status" value="1"/>
</dbReference>
<evidence type="ECO:0000256" key="5">
    <source>
        <dbReference type="ARBA" id="ARBA00022840"/>
    </source>
</evidence>
<evidence type="ECO:0000256" key="1">
    <source>
        <dbReference type="ARBA" id="ARBA00013267"/>
    </source>
</evidence>
<dbReference type="InterPro" id="IPR014729">
    <property type="entry name" value="Rossmann-like_a/b/a_fold"/>
</dbReference>
<evidence type="ECO:0000256" key="3">
    <source>
        <dbReference type="ARBA" id="ARBA00022694"/>
    </source>
</evidence>
<dbReference type="Gene3D" id="3.40.50.620">
    <property type="entry name" value="HUPs"/>
    <property type="match status" value="1"/>
</dbReference>
<evidence type="ECO:0000313" key="9">
    <source>
        <dbReference type="Proteomes" id="UP000886523"/>
    </source>
</evidence>
<keyword evidence="5" id="KW-0067">ATP-binding</keyword>
<dbReference type="GO" id="GO:0032267">
    <property type="term" value="F:tRNA(Ile)-lysidine synthase activity"/>
    <property type="evidence" value="ECO:0007669"/>
    <property type="project" value="UniProtKB-EC"/>
</dbReference>
<dbReference type="GO" id="GO:0008033">
    <property type="term" value="P:tRNA processing"/>
    <property type="evidence" value="ECO:0007669"/>
    <property type="project" value="UniProtKB-KW"/>
</dbReference>
<gene>
    <name evidence="8" type="ORF">BS47DRAFT_1326644</name>
</gene>
<dbReference type="PANTHER" id="PTHR43033">
    <property type="entry name" value="TRNA(ILE)-LYSIDINE SYNTHASE-RELATED"/>
    <property type="match status" value="1"/>
</dbReference>
<keyword evidence="3" id="KW-0819">tRNA processing</keyword>
<evidence type="ECO:0000256" key="2">
    <source>
        <dbReference type="ARBA" id="ARBA00022598"/>
    </source>
</evidence>
<keyword evidence="4" id="KW-0547">Nucleotide-binding</keyword>
<keyword evidence="9" id="KW-1185">Reference proteome</keyword>
<evidence type="ECO:0000256" key="4">
    <source>
        <dbReference type="ARBA" id="ARBA00022741"/>
    </source>
</evidence>
<keyword evidence="2" id="KW-0436">Ligase</keyword>
<dbReference type="CDD" id="cd01992">
    <property type="entry name" value="TilS_N"/>
    <property type="match status" value="1"/>
</dbReference>
<protein>
    <recommendedName>
        <fullName evidence="1">tRNA(Ile)-lysidine synthetase</fullName>
        <ecNumber evidence="1">6.3.4.19</ecNumber>
    </recommendedName>
</protein>
<feature type="domain" description="tRNA(Ile)-lysidine/2-thiocytidine synthase N-terminal" evidence="7">
    <location>
        <begin position="30"/>
        <end position="246"/>
    </location>
</feature>
<dbReference type="InterPro" id="IPR012795">
    <property type="entry name" value="tRNA_Ile_lys_synt_N"/>
</dbReference>
<accession>A0A9P6B4Q2</accession>
<dbReference type="InterPro" id="IPR012094">
    <property type="entry name" value="tRNA_Ile_lys_synt"/>
</dbReference>
<dbReference type="PANTHER" id="PTHR43033:SF1">
    <property type="entry name" value="TRNA(ILE)-LYSIDINE SYNTHASE-RELATED"/>
    <property type="match status" value="1"/>
</dbReference>
<dbReference type="OrthoDB" id="434144at2759"/>
<organism evidence="8 9">
    <name type="scientific">Hydnum rufescens UP504</name>
    <dbReference type="NCBI Taxonomy" id="1448309"/>
    <lineage>
        <taxon>Eukaryota</taxon>
        <taxon>Fungi</taxon>
        <taxon>Dikarya</taxon>
        <taxon>Basidiomycota</taxon>
        <taxon>Agaricomycotina</taxon>
        <taxon>Agaricomycetes</taxon>
        <taxon>Cantharellales</taxon>
        <taxon>Hydnaceae</taxon>
        <taxon>Hydnum</taxon>
    </lineage>
</organism>
<comment type="caution">
    <text evidence="8">The sequence shown here is derived from an EMBL/GenBank/DDBJ whole genome shotgun (WGS) entry which is preliminary data.</text>
</comment>
<dbReference type="GO" id="GO:0005524">
    <property type="term" value="F:ATP binding"/>
    <property type="evidence" value="ECO:0007669"/>
    <property type="project" value="UniProtKB-KW"/>
</dbReference>
<dbReference type="HAMAP" id="MF_01161">
    <property type="entry name" value="tRNA_Ile_lys_synt"/>
    <property type="match status" value="1"/>
</dbReference>
<dbReference type="InterPro" id="IPR011063">
    <property type="entry name" value="TilS/TtcA_N"/>
</dbReference>
<name>A0A9P6B4Q2_9AGAM</name>